<dbReference type="InterPro" id="IPR010982">
    <property type="entry name" value="Lambda_DNA-bd_dom_sf"/>
</dbReference>
<dbReference type="InterPro" id="IPR001387">
    <property type="entry name" value="Cro/C1-type_HTH"/>
</dbReference>
<dbReference type="PROSITE" id="PS50943">
    <property type="entry name" value="HTH_CROC1"/>
    <property type="match status" value="1"/>
</dbReference>
<accession>A0A841R5F2</accession>
<keyword evidence="3" id="KW-1185">Reference proteome</keyword>
<proteinExistence type="predicted"/>
<dbReference type="SUPFAM" id="SSF47413">
    <property type="entry name" value="lambda repressor-like DNA-binding domains"/>
    <property type="match status" value="1"/>
</dbReference>
<dbReference type="RefSeq" id="WP_159822249.1">
    <property type="nucleotide sequence ID" value="NZ_CABWNB010000001.1"/>
</dbReference>
<reference evidence="2 3" key="1">
    <citation type="submission" date="2020-08" db="EMBL/GenBank/DDBJ databases">
        <title>Genomic Encyclopedia of Type Strains, Phase IV (KMG-IV): sequencing the most valuable type-strain genomes for metagenomic binning, comparative biology and taxonomic classification.</title>
        <authorList>
            <person name="Goeker M."/>
        </authorList>
    </citation>
    <scope>NUCLEOTIDE SEQUENCE [LARGE SCALE GENOMIC DNA]</scope>
    <source>
        <strain evidence="2 3">DSM 21255</strain>
    </source>
</reference>
<dbReference type="AlphaFoldDB" id="A0A841R5F2"/>
<protein>
    <submittedName>
        <fullName evidence="2">Transcriptional regulator with XRE-family HTH domain</fullName>
    </submittedName>
</protein>
<dbReference type="Pfam" id="PF01381">
    <property type="entry name" value="HTH_3"/>
    <property type="match status" value="1"/>
</dbReference>
<dbReference type="Gene3D" id="1.10.260.40">
    <property type="entry name" value="lambda repressor-like DNA-binding domains"/>
    <property type="match status" value="1"/>
</dbReference>
<gene>
    <name evidence="2" type="ORF">HNR45_001061</name>
</gene>
<dbReference type="EMBL" id="JACHHI010000004">
    <property type="protein sequence ID" value="MBB6478008.1"/>
    <property type="molecule type" value="Genomic_DNA"/>
</dbReference>
<evidence type="ECO:0000313" key="3">
    <source>
        <dbReference type="Proteomes" id="UP000591941"/>
    </source>
</evidence>
<name>A0A841R5F2_9FIRM</name>
<feature type="domain" description="HTH cro/C1-type" evidence="1">
    <location>
        <begin position="12"/>
        <end position="60"/>
    </location>
</feature>
<sequence>MDKNKFKYFAASKGITLHDLAEEMDMHPATLSKKLSGGSEFTRKEIQKYQAATDTTPYLFI</sequence>
<dbReference type="OrthoDB" id="1697546at2"/>
<evidence type="ECO:0000313" key="2">
    <source>
        <dbReference type="EMBL" id="MBB6478008.1"/>
    </source>
</evidence>
<dbReference type="GO" id="GO:0003677">
    <property type="term" value="F:DNA binding"/>
    <property type="evidence" value="ECO:0007669"/>
    <property type="project" value="InterPro"/>
</dbReference>
<evidence type="ECO:0000259" key="1">
    <source>
        <dbReference type="PROSITE" id="PS50943"/>
    </source>
</evidence>
<dbReference type="CDD" id="cd00093">
    <property type="entry name" value="HTH_XRE"/>
    <property type="match status" value="1"/>
</dbReference>
<comment type="caution">
    <text evidence="2">The sequence shown here is derived from an EMBL/GenBank/DDBJ whole genome shotgun (WGS) entry which is preliminary data.</text>
</comment>
<dbReference type="Proteomes" id="UP000591941">
    <property type="component" value="Unassembled WGS sequence"/>
</dbReference>
<organism evidence="2 3">
    <name type="scientific">Negativicoccus succinicivorans</name>
    <dbReference type="NCBI Taxonomy" id="620903"/>
    <lineage>
        <taxon>Bacteria</taxon>
        <taxon>Bacillati</taxon>
        <taxon>Bacillota</taxon>
        <taxon>Negativicutes</taxon>
        <taxon>Veillonellales</taxon>
        <taxon>Veillonellaceae</taxon>
        <taxon>Negativicoccus</taxon>
    </lineage>
</organism>
<dbReference type="SMART" id="SM00530">
    <property type="entry name" value="HTH_XRE"/>
    <property type="match status" value="1"/>
</dbReference>
<dbReference type="GeneID" id="93486327"/>